<dbReference type="Pfam" id="PF00884">
    <property type="entry name" value="Sulfatase"/>
    <property type="match status" value="1"/>
</dbReference>
<accession>A0A1B6GFH0</accession>
<dbReference type="EMBL" id="GECZ01008600">
    <property type="protein sequence ID" value="JAS61169.1"/>
    <property type="molecule type" value="Transcribed_RNA"/>
</dbReference>
<dbReference type="Gene3D" id="3.40.720.10">
    <property type="entry name" value="Alkaline Phosphatase, subunit A"/>
    <property type="match status" value="1"/>
</dbReference>
<comment type="cofactor">
    <cofactor evidence="1">
        <name>Ca(2+)</name>
        <dbReference type="ChEBI" id="CHEBI:29108"/>
    </cofactor>
</comment>
<dbReference type="GO" id="GO:0046872">
    <property type="term" value="F:metal ion binding"/>
    <property type="evidence" value="ECO:0007669"/>
    <property type="project" value="UniProtKB-KW"/>
</dbReference>
<dbReference type="InterPro" id="IPR047115">
    <property type="entry name" value="ARSB"/>
</dbReference>
<keyword evidence="3" id="KW-0479">Metal-binding</keyword>
<gene>
    <name evidence="7" type="ORF">g.8869</name>
</gene>
<evidence type="ECO:0000256" key="4">
    <source>
        <dbReference type="ARBA" id="ARBA00022837"/>
    </source>
</evidence>
<keyword evidence="4" id="KW-0106">Calcium</keyword>
<dbReference type="InterPro" id="IPR000917">
    <property type="entry name" value="Sulfatase_N"/>
</dbReference>
<evidence type="ECO:0000256" key="5">
    <source>
        <dbReference type="ARBA" id="ARBA00023180"/>
    </source>
</evidence>
<proteinExistence type="inferred from homology"/>
<evidence type="ECO:0000256" key="2">
    <source>
        <dbReference type="ARBA" id="ARBA00008779"/>
    </source>
</evidence>
<organism evidence="7">
    <name type="scientific">Cuerna arida</name>
    <dbReference type="NCBI Taxonomy" id="1464854"/>
    <lineage>
        <taxon>Eukaryota</taxon>
        <taxon>Metazoa</taxon>
        <taxon>Ecdysozoa</taxon>
        <taxon>Arthropoda</taxon>
        <taxon>Hexapoda</taxon>
        <taxon>Insecta</taxon>
        <taxon>Pterygota</taxon>
        <taxon>Neoptera</taxon>
        <taxon>Paraneoptera</taxon>
        <taxon>Hemiptera</taxon>
        <taxon>Auchenorrhyncha</taxon>
        <taxon>Membracoidea</taxon>
        <taxon>Cicadellidae</taxon>
        <taxon>Cicadellinae</taxon>
        <taxon>Proconiini</taxon>
        <taxon>Cuerna</taxon>
    </lineage>
</organism>
<dbReference type="SUPFAM" id="SSF53649">
    <property type="entry name" value="Alkaline phosphatase-like"/>
    <property type="match status" value="1"/>
</dbReference>
<name>A0A1B6GFH0_9HEMI</name>
<dbReference type="InterPro" id="IPR017850">
    <property type="entry name" value="Alkaline_phosphatase_core_sf"/>
</dbReference>
<feature type="domain" description="Sulfatase N-terminal" evidence="6">
    <location>
        <begin position="2"/>
        <end position="105"/>
    </location>
</feature>
<dbReference type="PANTHER" id="PTHR10342:SF264">
    <property type="entry name" value="MIP05773P-RELATED"/>
    <property type="match status" value="1"/>
</dbReference>
<sequence length="304" mass="34294">MVSKLDESVGRVVAALQTRYMLDNTIIVFMSDNGAPSKDTTSSTFNFYPNWGSNFPLRGAKETLWEGGVRSPTLIWSKQFQSNPRVYNGMIHITDWLPTLYRAAGGFVTRLPSYLDGRDQWNSISLGLPSARNETLVNINENDKNAALIAVYNPGSFYKQTWKIVYGSVRNTEFDGYYRDTRSPSNPAYNISGVMLSLAHRALRTIYPTASSFTVLNLRSAATVNCPPVTNQTLYCYKRPCLFDLERDPCETTDVAQQNVFVAEALYNRLVAFRATLVPQSNKPPEPVLADPRRHNHTWSIWAL</sequence>
<dbReference type="Gene3D" id="3.30.1120.10">
    <property type="match status" value="1"/>
</dbReference>
<reference evidence="7" key="1">
    <citation type="submission" date="2015-11" db="EMBL/GenBank/DDBJ databases">
        <title>De novo transcriptome assembly of four potential Pierce s Disease insect vectors from Arizona vineyards.</title>
        <authorList>
            <person name="Tassone E.E."/>
        </authorList>
    </citation>
    <scope>NUCLEOTIDE SEQUENCE</scope>
</reference>
<dbReference type="GO" id="GO:0008484">
    <property type="term" value="F:sulfuric ester hydrolase activity"/>
    <property type="evidence" value="ECO:0007669"/>
    <property type="project" value="InterPro"/>
</dbReference>
<evidence type="ECO:0000256" key="3">
    <source>
        <dbReference type="ARBA" id="ARBA00022723"/>
    </source>
</evidence>
<dbReference type="PANTHER" id="PTHR10342">
    <property type="entry name" value="ARYLSULFATASE"/>
    <property type="match status" value="1"/>
</dbReference>
<evidence type="ECO:0000313" key="7">
    <source>
        <dbReference type="EMBL" id="JAS61169.1"/>
    </source>
</evidence>
<evidence type="ECO:0000256" key="1">
    <source>
        <dbReference type="ARBA" id="ARBA00001913"/>
    </source>
</evidence>
<dbReference type="AlphaFoldDB" id="A0A1B6GFH0"/>
<evidence type="ECO:0000259" key="6">
    <source>
        <dbReference type="Pfam" id="PF00884"/>
    </source>
</evidence>
<comment type="similarity">
    <text evidence="2">Belongs to the sulfatase family.</text>
</comment>
<keyword evidence="5" id="KW-0325">Glycoprotein</keyword>
<protein>
    <recommendedName>
        <fullName evidence="6">Sulfatase N-terminal domain-containing protein</fullName>
    </recommendedName>
</protein>